<feature type="transmembrane region" description="Helical" evidence="1">
    <location>
        <begin position="40"/>
        <end position="60"/>
    </location>
</feature>
<dbReference type="OrthoDB" id="3638712at2"/>
<reference evidence="3" key="1">
    <citation type="submission" date="2016-10" db="EMBL/GenBank/DDBJ databases">
        <authorList>
            <person name="Varghese N."/>
            <person name="Submissions S."/>
        </authorList>
    </citation>
    <scope>NUCLEOTIDE SEQUENCE [LARGE SCALE GENOMIC DNA]</scope>
    <source>
        <strain evidence="3">CGMCC 4.3568</strain>
    </source>
</reference>
<protein>
    <submittedName>
        <fullName evidence="2">Myxococcales GC_trans_RRR domain-containing protein</fullName>
    </submittedName>
</protein>
<organism evidence="2 3">
    <name type="scientific">Amycolatopsis marina</name>
    <dbReference type="NCBI Taxonomy" id="490629"/>
    <lineage>
        <taxon>Bacteria</taxon>
        <taxon>Bacillati</taxon>
        <taxon>Actinomycetota</taxon>
        <taxon>Actinomycetes</taxon>
        <taxon>Pseudonocardiales</taxon>
        <taxon>Pseudonocardiaceae</taxon>
        <taxon>Amycolatopsis</taxon>
    </lineage>
</organism>
<sequence length="68" mass="7255">MIEIAGILLLVQGVGGFVNRVAGSTSESWFVQLHTLPSAWHIPASVAMAALGAVLAWVGAERRKKVRE</sequence>
<dbReference type="AlphaFoldDB" id="A0A1I1B6Y8"/>
<dbReference type="Proteomes" id="UP000243799">
    <property type="component" value="Unassembled WGS sequence"/>
</dbReference>
<evidence type="ECO:0000313" key="3">
    <source>
        <dbReference type="Proteomes" id="UP000243799"/>
    </source>
</evidence>
<keyword evidence="1" id="KW-1133">Transmembrane helix</keyword>
<proteinExistence type="predicted"/>
<gene>
    <name evidence="2" type="ORF">SAMN05216266_11264</name>
</gene>
<evidence type="ECO:0000313" key="2">
    <source>
        <dbReference type="EMBL" id="SFB45542.1"/>
    </source>
</evidence>
<keyword evidence="3" id="KW-1185">Reference proteome</keyword>
<evidence type="ECO:0000256" key="1">
    <source>
        <dbReference type="SAM" id="Phobius"/>
    </source>
</evidence>
<keyword evidence="1" id="KW-0812">Transmembrane</keyword>
<dbReference type="STRING" id="490629.SAMN05216266_11264"/>
<dbReference type="EMBL" id="FOKG01000012">
    <property type="protein sequence ID" value="SFB45542.1"/>
    <property type="molecule type" value="Genomic_DNA"/>
</dbReference>
<dbReference type="RefSeq" id="WP_091674764.1">
    <property type="nucleotide sequence ID" value="NZ_FOKG01000012.1"/>
</dbReference>
<name>A0A1I1B6Y8_9PSEU</name>
<accession>A0A1I1B6Y8</accession>
<keyword evidence="1" id="KW-0472">Membrane</keyword>